<dbReference type="EMBL" id="UINC01008213">
    <property type="protein sequence ID" value="SVA37004.1"/>
    <property type="molecule type" value="Genomic_DNA"/>
</dbReference>
<evidence type="ECO:0000313" key="2">
    <source>
        <dbReference type="EMBL" id="SVA37004.1"/>
    </source>
</evidence>
<dbReference type="InterPro" id="IPR013096">
    <property type="entry name" value="Cupin_2"/>
</dbReference>
<dbReference type="SUPFAM" id="SSF51182">
    <property type="entry name" value="RmlC-like cupins"/>
    <property type="match status" value="1"/>
</dbReference>
<evidence type="ECO:0000259" key="1">
    <source>
        <dbReference type="Pfam" id="PF07883"/>
    </source>
</evidence>
<organism evidence="2">
    <name type="scientific">marine metagenome</name>
    <dbReference type="NCBI Taxonomy" id="408172"/>
    <lineage>
        <taxon>unclassified sequences</taxon>
        <taxon>metagenomes</taxon>
        <taxon>ecological metagenomes</taxon>
    </lineage>
</organism>
<protein>
    <recommendedName>
        <fullName evidence="1">Cupin type-2 domain-containing protein</fullName>
    </recommendedName>
</protein>
<dbReference type="InterPro" id="IPR014710">
    <property type="entry name" value="RmlC-like_jellyroll"/>
</dbReference>
<dbReference type="AlphaFoldDB" id="A0A381VA42"/>
<dbReference type="PANTHER" id="PTHR36114:SF1">
    <property type="entry name" value="16.7 KDA PROTEIN IN WHIE LOCUS"/>
    <property type="match status" value="1"/>
</dbReference>
<gene>
    <name evidence="2" type="ORF">METZ01_LOCUS89858</name>
</gene>
<sequence length="125" mass="14321">VKAPVNYKALNFEEKFSRFSKHWSPRVIAEMNDYQFKLVKVQGEFVWHEHPETDEVFIVINGVLDIEFRDGKVTLESGEMFIIPKGVEHRPVAKNECNMMLVEPKGVINTGDAGSQLTAENDVWV</sequence>
<dbReference type="Pfam" id="PF07883">
    <property type="entry name" value="Cupin_2"/>
    <property type="match status" value="1"/>
</dbReference>
<name>A0A381VA42_9ZZZZ</name>
<dbReference type="PANTHER" id="PTHR36114">
    <property type="entry name" value="16.7 KDA PROTEIN IN WHIE LOCUS"/>
    <property type="match status" value="1"/>
</dbReference>
<dbReference type="InterPro" id="IPR011051">
    <property type="entry name" value="RmlC_Cupin_sf"/>
</dbReference>
<dbReference type="InterPro" id="IPR052044">
    <property type="entry name" value="PKS_Associated_Protein"/>
</dbReference>
<proteinExistence type="predicted"/>
<dbReference type="Gene3D" id="2.60.120.10">
    <property type="entry name" value="Jelly Rolls"/>
    <property type="match status" value="1"/>
</dbReference>
<feature type="domain" description="Cupin type-2" evidence="1">
    <location>
        <begin position="40"/>
        <end position="96"/>
    </location>
</feature>
<reference evidence="2" key="1">
    <citation type="submission" date="2018-05" db="EMBL/GenBank/DDBJ databases">
        <authorList>
            <person name="Lanie J.A."/>
            <person name="Ng W.-L."/>
            <person name="Kazmierczak K.M."/>
            <person name="Andrzejewski T.M."/>
            <person name="Davidsen T.M."/>
            <person name="Wayne K.J."/>
            <person name="Tettelin H."/>
            <person name="Glass J.I."/>
            <person name="Rusch D."/>
            <person name="Podicherti R."/>
            <person name="Tsui H.-C.T."/>
            <person name="Winkler M.E."/>
        </authorList>
    </citation>
    <scope>NUCLEOTIDE SEQUENCE</scope>
</reference>
<dbReference type="CDD" id="cd02226">
    <property type="entry name" value="cupin_YdbB-like"/>
    <property type="match status" value="1"/>
</dbReference>
<accession>A0A381VA42</accession>
<feature type="non-terminal residue" evidence="2">
    <location>
        <position position="1"/>
    </location>
</feature>